<comment type="caution">
    <text evidence="2">The sequence shown here is derived from an EMBL/GenBank/DDBJ whole genome shotgun (WGS) entry which is preliminary data.</text>
</comment>
<name>A0A5R9GMG7_9PROT</name>
<dbReference type="SMART" id="SM01321">
    <property type="entry name" value="Y1_Tnp"/>
    <property type="match status" value="1"/>
</dbReference>
<accession>A0A5R9GMG7</accession>
<dbReference type="GO" id="GO:0003677">
    <property type="term" value="F:DNA binding"/>
    <property type="evidence" value="ECO:0007669"/>
    <property type="project" value="InterPro"/>
</dbReference>
<dbReference type="EMBL" id="VBRY01000005">
    <property type="protein sequence ID" value="TLS67586.1"/>
    <property type="molecule type" value="Genomic_DNA"/>
</dbReference>
<reference evidence="2 3" key="1">
    <citation type="journal article" date="2019" name="Appl. Environ. Microbiol.">
        <title>Environmental Evidence and Genomic Insight of Iron-oxidizing Bacteria Preference Towards More Corrosion Resistant Stainless Steel at Higher Salinities.</title>
        <authorList>
            <person name="Garrison C.E."/>
            <person name="Price K.A."/>
            <person name="Field E.K."/>
        </authorList>
    </citation>
    <scope>NUCLEOTIDE SEQUENCE [LARGE SCALE GENOMIC DNA]</scope>
    <source>
        <strain evidence="2 3">P3</strain>
    </source>
</reference>
<dbReference type="InterPro" id="IPR036515">
    <property type="entry name" value="Transposase_17_sf"/>
</dbReference>
<dbReference type="Proteomes" id="UP000306585">
    <property type="component" value="Unassembled WGS sequence"/>
</dbReference>
<dbReference type="RefSeq" id="WP_138239019.1">
    <property type="nucleotide sequence ID" value="NZ_VBRY01000005.1"/>
</dbReference>
<dbReference type="PANTHER" id="PTHR34322">
    <property type="entry name" value="TRANSPOSASE, Y1_TNP DOMAIN-CONTAINING"/>
    <property type="match status" value="1"/>
</dbReference>
<proteinExistence type="predicted"/>
<evidence type="ECO:0000259" key="1">
    <source>
        <dbReference type="SMART" id="SM01321"/>
    </source>
</evidence>
<sequence>MSRPLRIEYPGACYHLTARGDGKDNIFLDDSDRNCFLELLGQEIEQQQWICYAYCLMDNHYHLLVETPEGSLVKGMRRLNGSYTQGFNHRHGYVGHVFQGRYKSIVVEKDAYLLELVRYIALNPVRAGMVEAPEAYIWSSYRSSAGLVASPPWMALQQLMKYFGDEKSYARFVLDGMNTASPWDELHGQIWLGREAFLEQMQRQVPVDGVANIPKVQLQPARPTADGVLGTVAGYFSCDVESVLSRSHRKAYAFSVVLLRRVVNLSVGDVAALFGISVSRVSQIQRELLGSHHANEVAELAEKCRLKN</sequence>
<dbReference type="AlphaFoldDB" id="A0A5R9GMG7"/>
<dbReference type="SUPFAM" id="SSF143422">
    <property type="entry name" value="Transposase IS200-like"/>
    <property type="match status" value="1"/>
</dbReference>
<evidence type="ECO:0000313" key="3">
    <source>
        <dbReference type="Proteomes" id="UP000306585"/>
    </source>
</evidence>
<dbReference type="GO" id="GO:0004803">
    <property type="term" value="F:transposase activity"/>
    <property type="evidence" value="ECO:0007669"/>
    <property type="project" value="InterPro"/>
</dbReference>
<feature type="domain" description="Transposase IS200-like" evidence="1">
    <location>
        <begin position="9"/>
        <end position="123"/>
    </location>
</feature>
<evidence type="ECO:0000313" key="2">
    <source>
        <dbReference type="EMBL" id="TLS67586.1"/>
    </source>
</evidence>
<dbReference type="PANTHER" id="PTHR34322:SF2">
    <property type="entry name" value="TRANSPOSASE IS200-LIKE DOMAIN-CONTAINING PROTEIN"/>
    <property type="match status" value="1"/>
</dbReference>
<protein>
    <recommendedName>
        <fullName evidence="1">Transposase IS200-like domain-containing protein</fullName>
    </recommendedName>
</protein>
<gene>
    <name evidence="2" type="ORF">FEF65_06635</name>
</gene>
<organism evidence="2 3">
    <name type="scientific">Mariprofundus erugo</name>
    <dbReference type="NCBI Taxonomy" id="2528639"/>
    <lineage>
        <taxon>Bacteria</taxon>
        <taxon>Pseudomonadati</taxon>
        <taxon>Pseudomonadota</taxon>
        <taxon>Candidatius Mariprofundia</taxon>
        <taxon>Mariprofundales</taxon>
        <taxon>Mariprofundaceae</taxon>
        <taxon>Mariprofundus</taxon>
    </lineage>
</organism>
<dbReference type="InterPro" id="IPR002686">
    <property type="entry name" value="Transposase_17"/>
</dbReference>
<keyword evidence="3" id="KW-1185">Reference proteome</keyword>
<dbReference type="Pfam" id="PF01797">
    <property type="entry name" value="Y1_Tnp"/>
    <property type="match status" value="1"/>
</dbReference>
<dbReference type="Gene3D" id="3.30.70.1290">
    <property type="entry name" value="Transposase IS200-like"/>
    <property type="match status" value="1"/>
</dbReference>
<dbReference type="GO" id="GO:0006313">
    <property type="term" value="P:DNA transposition"/>
    <property type="evidence" value="ECO:0007669"/>
    <property type="project" value="InterPro"/>
</dbReference>